<gene>
    <name evidence="19" type="ORF">TRICI_003830</name>
</gene>
<dbReference type="Gene3D" id="3.20.20.80">
    <property type="entry name" value="Glycosidases"/>
    <property type="match status" value="1"/>
</dbReference>
<evidence type="ECO:0000256" key="14">
    <source>
        <dbReference type="ARBA" id="ARBA00041614"/>
    </source>
</evidence>
<dbReference type="Pfam" id="PF22666">
    <property type="entry name" value="Glyco_hydro_2_N2"/>
    <property type="match status" value="1"/>
</dbReference>
<feature type="domain" description="Glycoside hydrolase family 2 immunoglobulin-like beta-sandwich" evidence="15">
    <location>
        <begin position="192"/>
        <end position="293"/>
    </location>
</feature>
<evidence type="ECO:0000259" key="17">
    <source>
        <dbReference type="Pfam" id="PF17786"/>
    </source>
</evidence>
<accession>A0A642V278</accession>
<keyword evidence="9" id="KW-0119">Carbohydrate metabolism</keyword>
<feature type="domain" description="Mannosidase Ig/CBM-like" evidence="17">
    <location>
        <begin position="685"/>
        <end position="768"/>
    </location>
</feature>
<dbReference type="Pfam" id="PF17753">
    <property type="entry name" value="Ig_mannosidase"/>
    <property type="match status" value="1"/>
</dbReference>
<comment type="similarity">
    <text evidence="12">Belongs to the glycosyl hydrolase 2 family. Beta-mannosidase B subfamily.</text>
</comment>
<sequence>MSLNNVVTLKGWSWRKADDGEWTRCAHDKPTTEIFTDLLDAKKIPHPFLDRNERVVQWVGLEDWEYSTEFEYKSQQGNSTQDLVFEGLDTIATVYLNDQEILYSDNMFHIHRINVNGKLKEGRNSLRIVFKSAFKHGKALEEKYGEMNAFNGDHSRVYVRKAQYHYGWDWGPVLMTCGPYKEVRLESYAKAISDVFVDPVLNDDLSKATVNVNVTALGEAAGGVIDVTLESPSGKKYAGSCSFEDGKAQIEVDSPELWNVRGHGAQNRYNVSVQLKDKSGSVLDQWKQLVGIRKVELVQEKLQDSEGTSFYFRVNNIPVYSAGSDWIPAHNFLTALTKEDYLKWIQLAVDSNQVMIRVWGGGIYEPDLFYEACDEYGIMIWQDFMFGCGQYPYYKEFKESVIREAEDQVRRLRNFCCMTVYAGNNEDYQVAEQSGLEWNPSDTNGDYTNTNFPARTAYETDLPAAVEKLSPQVPYHPGSPWGGKDTTDPTVGDIHQWNVWHGSQEKYQFWSWLGGRFISEFGMLACPSRKTVEQFVTDPIQRYPQSRVMESHCKADGFERRLALYVMENITVRSMNLDDWIYATQLIQSECIAYAYRCWRREWRGDGKRYIGGALVWQINDCYPVSSWAIVDFYGREKLAYYALKRESAPLGLGIYRCDVEKKGQPLEGAQPGPPHDLRDKKYVFDVWGVNSSLKDVEGTLEVRLFDVETGKLIQELDRKSVTLEANKTTEYLEDLAVDENTCIQARVFDSNNNLLARASDFPQPLKHSLFLNRKVKAVANTDSIEITTNGPVKGVVISLDNEDIKLSDNGVDVFPGDPYIIQAKGITQSDKISIRYYEQDAA</sequence>
<dbReference type="AlphaFoldDB" id="A0A642V278"/>
<comment type="caution">
    <text evidence="19">The sequence shown here is derived from an EMBL/GenBank/DDBJ whole genome shotgun (WGS) entry which is preliminary data.</text>
</comment>
<evidence type="ECO:0000256" key="11">
    <source>
        <dbReference type="ARBA" id="ARBA00023326"/>
    </source>
</evidence>
<dbReference type="InterPro" id="IPR041625">
    <property type="entry name" value="Beta-mannosidase_Ig"/>
</dbReference>
<evidence type="ECO:0000256" key="3">
    <source>
        <dbReference type="ARBA" id="ARBA00004740"/>
    </source>
</evidence>
<dbReference type="EC" id="3.2.1.25" evidence="5"/>
<dbReference type="PANTHER" id="PTHR43730">
    <property type="entry name" value="BETA-MANNOSIDASE"/>
    <property type="match status" value="1"/>
</dbReference>
<dbReference type="GO" id="GO:0006516">
    <property type="term" value="P:glycoprotein catabolic process"/>
    <property type="evidence" value="ECO:0007669"/>
    <property type="project" value="TreeGrafter"/>
</dbReference>
<feature type="domain" description="Beta-mannosidase Ig-fold" evidence="16">
    <location>
        <begin position="774"/>
        <end position="826"/>
    </location>
</feature>
<evidence type="ECO:0000259" key="16">
    <source>
        <dbReference type="Pfam" id="PF17753"/>
    </source>
</evidence>
<evidence type="ECO:0000256" key="13">
    <source>
        <dbReference type="ARBA" id="ARBA00041069"/>
    </source>
</evidence>
<proteinExistence type="inferred from homology"/>
<dbReference type="EMBL" id="SWFS01000286">
    <property type="protein sequence ID" value="KAA8911364.1"/>
    <property type="molecule type" value="Genomic_DNA"/>
</dbReference>
<evidence type="ECO:0000313" key="19">
    <source>
        <dbReference type="EMBL" id="KAA8911364.1"/>
    </source>
</evidence>
<dbReference type="Gene3D" id="2.60.40.10">
    <property type="entry name" value="Immunoglobulins"/>
    <property type="match status" value="2"/>
</dbReference>
<comment type="catalytic activity">
    <reaction evidence="1">
        <text>Hydrolysis of terminal, non-reducing beta-D-mannose residues in beta-D-mannosides.</text>
        <dbReference type="EC" id="3.2.1.25"/>
    </reaction>
</comment>
<keyword evidence="11" id="KW-0624">Polysaccharide degradation</keyword>
<keyword evidence="8" id="KW-0325">Glycoprotein</keyword>
<evidence type="ECO:0000256" key="10">
    <source>
        <dbReference type="ARBA" id="ARBA00023295"/>
    </source>
</evidence>
<evidence type="ECO:0000256" key="5">
    <source>
        <dbReference type="ARBA" id="ARBA00012754"/>
    </source>
</evidence>
<dbReference type="GO" id="GO:0000272">
    <property type="term" value="P:polysaccharide catabolic process"/>
    <property type="evidence" value="ECO:0007669"/>
    <property type="project" value="UniProtKB-KW"/>
</dbReference>
<dbReference type="InterPro" id="IPR008979">
    <property type="entry name" value="Galactose-bd-like_sf"/>
</dbReference>
<dbReference type="Pfam" id="PF17786">
    <property type="entry name" value="Mannosidase_ig"/>
    <property type="match status" value="1"/>
</dbReference>
<evidence type="ECO:0000256" key="6">
    <source>
        <dbReference type="ARBA" id="ARBA00022525"/>
    </source>
</evidence>
<comment type="subunit">
    <text evidence="4">Homodimer.</text>
</comment>
<dbReference type="GO" id="GO:0004567">
    <property type="term" value="F:beta-mannosidase activity"/>
    <property type="evidence" value="ECO:0007669"/>
    <property type="project" value="UniProtKB-EC"/>
</dbReference>
<dbReference type="InterPro" id="IPR036156">
    <property type="entry name" value="Beta-gal/glucu_dom_sf"/>
</dbReference>
<evidence type="ECO:0000256" key="1">
    <source>
        <dbReference type="ARBA" id="ARBA00000829"/>
    </source>
</evidence>
<evidence type="ECO:0000256" key="4">
    <source>
        <dbReference type="ARBA" id="ARBA00011738"/>
    </source>
</evidence>
<feature type="domain" description="Beta-mannosidase-like galactose-binding" evidence="18">
    <location>
        <begin position="12"/>
        <end position="181"/>
    </location>
</feature>
<evidence type="ECO:0000256" key="9">
    <source>
        <dbReference type="ARBA" id="ARBA00023277"/>
    </source>
</evidence>
<organism evidence="19 20">
    <name type="scientific">Trichomonascus ciferrii</name>
    <dbReference type="NCBI Taxonomy" id="44093"/>
    <lineage>
        <taxon>Eukaryota</taxon>
        <taxon>Fungi</taxon>
        <taxon>Dikarya</taxon>
        <taxon>Ascomycota</taxon>
        <taxon>Saccharomycotina</taxon>
        <taxon>Dipodascomycetes</taxon>
        <taxon>Dipodascales</taxon>
        <taxon>Trichomonascaceae</taxon>
        <taxon>Trichomonascus</taxon>
        <taxon>Trichomonascus ciferrii complex</taxon>
    </lineage>
</organism>
<comment type="subcellular location">
    <subcellularLocation>
        <location evidence="2">Secreted</location>
    </subcellularLocation>
</comment>
<dbReference type="InterPro" id="IPR041447">
    <property type="entry name" value="Mannosidase_ig"/>
</dbReference>
<dbReference type="InterPro" id="IPR006102">
    <property type="entry name" value="Ig-like_GH2"/>
</dbReference>
<evidence type="ECO:0000256" key="2">
    <source>
        <dbReference type="ARBA" id="ARBA00004613"/>
    </source>
</evidence>
<name>A0A642V278_9ASCO</name>
<reference evidence="19" key="1">
    <citation type="journal article" date="2019" name="G3 (Bethesda)">
        <title>Genome Assemblies of Two Rare Opportunistic Yeast Pathogens: Diutina rugosa (syn. Candida rugosa) and Trichomonascus ciferrii (syn. Candida ciferrii).</title>
        <authorList>
            <person name="Mixao V."/>
            <person name="Saus E."/>
            <person name="Hansen A.P."/>
            <person name="Lass-Florl C."/>
            <person name="Gabaldon T."/>
        </authorList>
    </citation>
    <scope>NUCLEOTIDE SEQUENCE</scope>
    <source>
        <strain evidence="19">CBS 4856</strain>
    </source>
</reference>
<keyword evidence="20" id="KW-1185">Reference proteome</keyword>
<comment type="pathway">
    <text evidence="3">Glycan metabolism; N-glycan degradation.</text>
</comment>
<dbReference type="Pfam" id="PF00703">
    <property type="entry name" value="Glyco_hydro_2"/>
    <property type="match status" value="1"/>
</dbReference>
<evidence type="ECO:0000256" key="12">
    <source>
        <dbReference type="ARBA" id="ARBA00038429"/>
    </source>
</evidence>
<dbReference type="PANTHER" id="PTHR43730:SF1">
    <property type="entry name" value="BETA-MANNOSIDASE"/>
    <property type="match status" value="1"/>
</dbReference>
<dbReference type="SUPFAM" id="SSF51445">
    <property type="entry name" value="(Trans)glycosidases"/>
    <property type="match status" value="1"/>
</dbReference>
<dbReference type="InterPro" id="IPR017853">
    <property type="entry name" value="GH"/>
</dbReference>
<dbReference type="InterPro" id="IPR013783">
    <property type="entry name" value="Ig-like_fold"/>
</dbReference>
<dbReference type="Proteomes" id="UP000761534">
    <property type="component" value="Unassembled WGS sequence"/>
</dbReference>
<dbReference type="FunFam" id="3.20.20.80:FF:000050">
    <property type="entry name" value="Beta-mannosidase B"/>
    <property type="match status" value="1"/>
</dbReference>
<dbReference type="VEuPathDB" id="FungiDB:TRICI_003830"/>
<dbReference type="InterPro" id="IPR050887">
    <property type="entry name" value="Beta-mannosidase_GH2"/>
</dbReference>
<keyword evidence="7" id="KW-0378">Hydrolase</keyword>
<dbReference type="OrthoDB" id="2866996at2759"/>
<evidence type="ECO:0000256" key="7">
    <source>
        <dbReference type="ARBA" id="ARBA00022801"/>
    </source>
</evidence>
<evidence type="ECO:0000259" key="18">
    <source>
        <dbReference type="Pfam" id="PF22666"/>
    </source>
</evidence>
<evidence type="ECO:0000256" key="8">
    <source>
        <dbReference type="ARBA" id="ARBA00023180"/>
    </source>
</evidence>
<protein>
    <recommendedName>
        <fullName evidence="13">Beta-mannosidase B</fullName>
        <ecNumber evidence="5">3.2.1.25</ecNumber>
    </recommendedName>
    <alternativeName>
        <fullName evidence="14">Mannanase B</fullName>
    </alternativeName>
</protein>
<keyword evidence="10" id="KW-0326">Glycosidase</keyword>
<evidence type="ECO:0000313" key="20">
    <source>
        <dbReference type="Proteomes" id="UP000761534"/>
    </source>
</evidence>
<dbReference type="InterPro" id="IPR054593">
    <property type="entry name" value="Beta-mannosidase-like_N2"/>
</dbReference>
<dbReference type="SUPFAM" id="SSF49303">
    <property type="entry name" value="beta-Galactosidase/glucuronidase domain"/>
    <property type="match status" value="2"/>
</dbReference>
<evidence type="ECO:0000259" key="15">
    <source>
        <dbReference type="Pfam" id="PF00703"/>
    </source>
</evidence>
<dbReference type="SUPFAM" id="SSF49785">
    <property type="entry name" value="Galactose-binding domain-like"/>
    <property type="match status" value="1"/>
</dbReference>
<dbReference type="GO" id="GO:0005576">
    <property type="term" value="C:extracellular region"/>
    <property type="evidence" value="ECO:0007669"/>
    <property type="project" value="UniProtKB-SubCell"/>
</dbReference>
<dbReference type="Gene3D" id="2.60.120.260">
    <property type="entry name" value="Galactose-binding domain-like"/>
    <property type="match status" value="1"/>
</dbReference>
<keyword evidence="6" id="KW-0964">Secreted</keyword>